<name>A0A2P2LRS8_RHIMU</name>
<sequence length="70" mass="7873">MYSTCYPLPSPGESFGTALYIISEGLNFESLTPVHQNDQTIIWECFPSPLAHTPGSFSMSRQDNRLASWF</sequence>
<evidence type="ECO:0000313" key="1">
    <source>
        <dbReference type="EMBL" id="MBX20678.1"/>
    </source>
</evidence>
<protein>
    <submittedName>
        <fullName evidence="1">Uncharacterized protein</fullName>
    </submittedName>
</protein>
<dbReference type="EMBL" id="GGEC01040194">
    <property type="protein sequence ID" value="MBX20678.1"/>
    <property type="molecule type" value="Transcribed_RNA"/>
</dbReference>
<reference evidence="1" key="1">
    <citation type="submission" date="2018-02" db="EMBL/GenBank/DDBJ databases">
        <title>Rhizophora mucronata_Transcriptome.</title>
        <authorList>
            <person name="Meera S.P."/>
            <person name="Sreeshan A."/>
            <person name="Augustine A."/>
        </authorList>
    </citation>
    <scope>NUCLEOTIDE SEQUENCE</scope>
    <source>
        <tissue evidence="1">Leaf</tissue>
    </source>
</reference>
<accession>A0A2P2LRS8</accession>
<dbReference type="AlphaFoldDB" id="A0A2P2LRS8"/>
<dbReference type="EMBL" id="GGEC01040197">
    <property type="protein sequence ID" value="MBX20681.1"/>
    <property type="molecule type" value="Transcribed_RNA"/>
</dbReference>
<organism evidence="1">
    <name type="scientific">Rhizophora mucronata</name>
    <name type="common">Asiatic mangrove</name>
    <dbReference type="NCBI Taxonomy" id="61149"/>
    <lineage>
        <taxon>Eukaryota</taxon>
        <taxon>Viridiplantae</taxon>
        <taxon>Streptophyta</taxon>
        <taxon>Embryophyta</taxon>
        <taxon>Tracheophyta</taxon>
        <taxon>Spermatophyta</taxon>
        <taxon>Magnoliopsida</taxon>
        <taxon>eudicotyledons</taxon>
        <taxon>Gunneridae</taxon>
        <taxon>Pentapetalae</taxon>
        <taxon>rosids</taxon>
        <taxon>fabids</taxon>
        <taxon>Malpighiales</taxon>
        <taxon>Rhizophoraceae</taxon>
        <taxon>Rhizophora</taxon>
    </lineage>
</organism>
<proteinExistence type="predicted"/>